<comment type="similarity">
    <text evidence="1">Belongs to the SMG8 family.</text>
</comment>
<dbReference type="Pfam" id="PF10220">
    <property type="entry name" value="Smg8_Smg9"/>
    <property type="match status" value="3"/>
</dbReference>
<evidence type="ECO:0000256" key="2">
    <source>
        <dbReference type="ARBA" id="ARBA00023161"/>
    </source>
</evidence>
<evidence type="ECO:0000256" key="3">
    <source>
        <dbReference type="ARBA" id="ARBA00029509"/>
    </source>
</evidence>
<keyword evidence="6" id="KW-1185">Reference proteome</keyword>
<feature type="compositionally biased region" description="Pro residues" evidence="4">
    <location>
        <begin position="17"/>
        <end position="44"/>
    </location>
</feature>
<proteinExistence type="inferred from homology"/>
<protein>
    <recommendedName>
        <fullName evidence="3">Nonsense-mediated mRNA decay factor SMG8</fullName>
    </recommendedName>
</protein>
<feature type="region of interest" description="Disordered" evidence="4">
    <location>
        <begin position="1"/>
        <end position="48"/>
    </location>
</feature>
<dbReference type="PANTHER" id="PTHR13091">
    <property type="entry name" value="AMPLIFIED IN BREAST CANCER 2-RELATED"/>
    <property type="match status" value="1"/>
</dbReference>
<evidence type="ECO:0000313" key="6">
    <source>
        <dbReference type="Proteomes" id="UP000295252"/>
    </source>
</evidence>
<feature type="region of interest" description="Disordered" evidence="4">
    <location>
        <begin position="290"/>
        <end position="318"/>
    </location>
</feature>
<dbReference type="GO" id="GO:0000184">
    <property type="term" value="P:nuclear-transcribed mRNA catabolic process, nonsense-mediated decay"/>
    <property type="evidence" value="ECO:0007669"/>
    <property type="project" value="UniProtKB-KW"/>
</dbReference>
<dbReference type="OrthoDB" id="63589at2759"/>
<dbReference type="PANTHER" id="PTHR13091:SF0">
    <property type="entry name" value="NONSENSE-MEDIATED MRNA DECAY FACTOR SMG8"/>
    <property type="match status" value="1"/>
</dbReference>
<dbReference type="AlphaFoldDB" id="A0A068UFQ5"/>
<evidence type="ECO:0000256" key="4">
    <source>
        <dbReference type="SAM" id="MobiDB-lite"/>
    </source>
</evidence>
<keyword evidence="2" id="KW-0866">Nonsense-mediated mRNA decay</keyword>
<sequence length="1242" mass="134710">MDSPNPNSQPMRVLIRPPTPNPPPPSPPPPTPPDPSPTQNPTPIPSQQNGIVVVGFVGRRHGDVTQLINRVIDANVFGSGNLDTPFRFNKQELISEEIEEWFKLRCISYYFEEEKGILYLQFSSISCPIMDADLESQLGFDSLFEDREFGDLQGLLFMFSVSILVPYFYLAMQVCHVLILTQEGSRFDTQILKKFRVLQAAKHAMSPYFKSQSMQPLTPNSHASSSSRMFLSGASSNSPSPGRSRSILNRGAAVTLMSGLGSHSSLLPGQCYPVILFIFLDDFSDANPSSALGEQVEGSPLSQSSSSNNMARPNLPTKGSGSVVVLARPVNKPEGGFRKKLQSSLEAQIRFSIKKCRILSSSETGHAGTRSGGISSAAPLFLLDASKAVILVDLCSNHRGESLEFATRLVEDVIDGKATSDSLLLESNSQSANKEDILSVKEFILRQQSDILRGRGGMVTSTSSGPATGVGMVAVAAAAAAASAASGKTVSTPELPSLETWLSLSQPILHGILSVKPGYTGESEFSKRKPDQQYAAMPAVEGNAAKATDSLENAISILESGRGLCAKFSTLWCEKSLPIAKEIYLNELPPCYPTSRHEAHLERALVAFKSMVKGPAVQIYMKKLKDECTSIWSSGRQLCDAVSLTGKPCMHKRHSVGTDDLLVTDEIKPHSSGFVFLHACACGRSRQLRPDPFDFETANISFNCFPECDKLLPALHIPQGSVEGPIKPSCWRLIRVGGARYYNPAKGLLQSGFGTTQKFLLKWSIALGKQKISNGLSLSNQLQVYSNKLSGSDKDEPLAGKDTKKVGDAHFQAQEVQSEVEVPKRQPLLNNKASDKMMGVSNSTMRKPFSEVVAGSAGTHSGFPPLQTRKQPLPGSEKGIKQHDTREKGLSKAMEIANNQGSQKLPNIATIDHATNGVAINTNADANSDPLLQIGSNDVPLNMATGVKVREFIPLKHVSIYVGFEHECPHGHRFILTPDHLKGLGSPYAMPEESLVTSSIENSDHNMADSSKSGKNGGHARARKQSNGIINNAFRMTSNLEESKVRSTNKIVYENGQMQVSNILREQNLSEAKGTSSVMDLAAGFQSVNLDDGGTAFSLLNRSLPIYMNCPHCRESRKKKDTMNVKFASTISQLQRIFLVTPAFPVILAACPVVQFEDSCLPSTVPDCQEKLQFGLGCRVILPPDSFLSLRLPFVYGVKLDDGKVHPLTPFEDQPQLTAWITKGTTLQVVSQGSNLAGGAYM</sequence>
<dbReference type="STRING" id="49390.A0A068UFQ5"/>
<feature type="compositionally biased region" description="Polar residues" evidence="4">
    <location>
        <begin position="1"/>
        <end position="10"/>
    </location>
</feature>
<feature type="region of interest" description="Disordered" evidence="4">
    <location>
        <begin position="854"/>
        <end position="884"/>
    </location>
</feature>
<reference evidence="6" key="1">
    <citation type="journal article" date="2014" name="Science">
        <title>The coffee genome provides insight into the convergent evolution of caffeine biosynthesis.</title>
        <authorList>
            <person name="Denoeud F."/>
            <person name="Carretero-Paulet L."/>
            <person name="Dereeper A."/>
            <person name="Droc G."/>
            <person name="Guyot R."/>
            <person name="Pietrella M."/>
            <person name="Zheng C."/>
            <person name="Alberti A."/>
            <person name="Anthony F."/>
            <person name="Aprea G."/>
            <person name="Aury J.M."/>
            <person name="Bento P."/>
            <person name="Bernard M."/>
            <person name="Bocs S."/>
            <person name="Campa C."/>
            <person name="Cenci A."/>
            <person name="Combes M.C."/>
            <person name="Crouzillat D."/>
            <person name="Da Silva C."/>
            <person name="Daddiego L."/>
            <person name="De Bellis F."/>
            <person name="Dussert S."/>
            <person name="Garsmeur O."/>
            <person name="Gayraud T."/>
            <person name="Guignon V."/>
            <person name="Jahn K."/>
            <person name="Jamilloux V."/>
            <person name="Joet T."/>
            <person name="Labadie K."/>
            <person name="Lan T."/>
            <person name="Leclercq J."/>
            <person name="Lepelley M."/>
            <person name="Leroy T."/>
            <person name="Li L.T."/>
            <person name="Librado P."/>
            <person name="Lopez L."/>
            <person name="Munoz A."/>
            <person name="Noel B."/>
            <person name="Pallavicini A."/>
            <person name="Perrotta G."/>
            <person name="Poncet V."/>
            <person name="Pot D."/>
            <person name="Priyono X."/>
            <person name="Rigoreau M."/>
            <person name="Rouard M."/>
            <person name="Rozas J."/>
            <person name="Tranchant-Dubreuil C."/>
            <person name="VanBuren R."/>
            <person name="Zhang Q."/>
            <person name="Andrade A.C."/>
            <person name="Argout X."/>
            <person name="Bertrand B."/>
            <person name="de Kochko A."/>
            <person name="Graziosi G."/>
            <person name="Henry R.J."/>
            <person name="Jayarama X."/>
            <person name="Ming R."/>
            <person name="Nagai C."/>
            <person name="Rounsley S."/>
            <person name="Sankoff D."/>
            <person name="Giuliano G."/>
            <person name="Albert V.A."/>
            <person name="Wincker P."/>
            <person name="Lashermes P."/>
        </authorList>
    </citation>
    <scope>NUCLEOTIDE SEQUENCE [LARGE SCALE GENOMIC DNA]</scope>
    <source>
        <strain evidence="6">cv. DH200-94</strain>
    </source>
</reference>
<name>A0A068UFQ5_COFCA</name>
<feature type="region of interest" description="Disordered" evidence="4">
    <location>
        <begin position="1002"/>
        <end position="1027"/>
    </location>
</feature>
<dbReference type="Proteomes" id="UP000295252">
    <property type="component" value="Chromosome I"/>
</dbReference>
<dbReference type="EMBL" id="HG739108">
    <property type="protein sequence ID" value="CDP07029.1"/>
    <property type="molecule type" value="Genomic_DNA"/>
</dbReference>
<dbReference type="OMA" id="YLLRWTI"/>
<gene>
    <name evidence="5" type="ORF">GSCOC_T00024116001</name>
</gene>
<dbReference type="InParanoid" id="A0A068UFQ5"/>
<organism evidence="5 6">
    <name type="scientific">Coffea canephora</name>
    <name type="common">Robusta coffee</name>
    <dbReference type="NCBI Taxonomy" id="49390"/>
    <lineage>
        <taxon>Eukaryota</taxon>
        <taxon>Viridiplantae</taxon>
        <taxon>Streptophyta</taxon>
        <taxon>Embryophyta</taxon>
        <taxon>Tracheophyta</taxon>
        <taxon>Spermatophyta</taxon>
        <taxon>Magnoliopsida</taxon>
        <taxon>eudicotyledons</taxon>
        <taxon>Gunneridae</taxon>
        <taxon>Pentapetalae</taxon>
        <taxon>asterids</taxon>
        <taxon>lamiids</taxon>
        <taxon>Gentianales</taxon>
        <taxon>Rubiaceae</taxon>
        <taxon>Ixoroideae</taxon>
        <taxon>Gardenieae complex</taxon>
        <taxon>Bertiereae - Coffeeae clade</taxon>
        <taxon>Coffeeae</taxon>
        <taxon>Coffea</taxon>
    </lineage>
</organism>
<dbReference type="Gramene" id="CDP07029">
    <property type="protein sequence ID" value="CDP07029"/>
    <property type="gene ID" value="GSCOC_T00024116001"/>
</dbReference>
<evidence type="ECO:0000313" key="5">
    <source>
        <dbReference type="EMBL" id="CDP07029.1"/>
    </source>
</evidence>
<feature type="compositionally biased region" description="Polar residues" evidence="4">
    <location>
        <begin position="211"/>
        <end position="229"/>
    </location>
</feature>
<accession>A0A068UFQ5</accession>
<feature type="region of interest" description="Disordered" evidence="4">
    <location>
        <begin position="211"/>
        <end position="245"/>
    </location>
</feature>
<feature type="compositionally biased region" description="Low complexity" evidence="4">
    <location>
        <begin position="232"/>
        <end position="245"/>
    </location>
</feature>
<dbReference type="PhylomeDB" id="A0A068UFQ5"/>
<evidence type="ECO:0000256" key="1">
    <source>
        <dbReference type="ARBA" id="ARBA00006443"/>
    </source>
</evidence>
<dbReference type="InterPro" id="IPR019354">
    <property type="entry name" value="SMG8-like"/>
</dbReference>